<evidence type="ECO:0000259" key="1">
    <source>
        <dbReference type="PROSITE" id="PS51186"/>
    </source>
</evidence>
<dbReference type="Gene3D" id="3.40.630.30">
    <property type="match status" value="1"/>
</dbReference>
<dbReference type="PROSITE" id="PS51186">
    <property type="entry name" value="GNAT"/>
    <property type="match status" value="1"/>
</dbReference>
<dbReference type="PANTHER" id="PTHR39173">
    <property type="entry name" value="ACETYLTRANSFERASE"/>
    <property type="match status" value="1"/>
</dbReference>
<dbReference type="STRING" id="1120996.SAMN02746066_02825"/>
<dbReference type="AlphaFoldDB" id="A0A1M7KML1"/>
<dbReference type="Pfam" id="PF00583">
    <property type="entry name" value="Acetyltransf_1"/>
    <property type="match status" value="1"/>
</dbReference>
<keyword evidence="3" id="KW-1185">Reference proteome</keyword>
<keyword evidence="2" id="KW-0808">Transferase</keyword>
<dbReference type="OrthoDB" id="9797989at2"/>
<protein>
    <submittedName>
        <fullName evidence="2">Predicted acetyltransferase</fullName>
    </submittedName>
</protein>
<dbReference type="Proteomes" id="UP000184038">
    <property type="component" value="Unassembled WGS sequence"/>
</dbReference>
<dbReference type="EMBL" id="FRCP01000014">
    <property type="protein sequence ID" value="SHM66656.1"/>
    <property type="molecule type" value="Genomic_DNA"/>
</dbReference>
<dbReference type="CDD" id="cd04301">
    <property type="entry name" value="NAT_SF"/>
    <property type="match status" value="1"/>
</dbReference>
<proteinExistence type="predicted"/>
<evidence type="ECO:0000313" key="2">
    <source>
        <dbReference type="EMBL" id="SHM66656.1"/>
    </source>
</evidence>
<reference evidence="2 3" key="1">
    <citation type="submission" date="2016-11" db="EMBL/GenBank/DDBJ databases">
        <authorList>
            <person name="Jaros S."/>
            <person name="Januszkiewicz K."/>
            <person name="Wedrychowicz H."/>
        </authorList>
    </citation>
    <scope>NUCLEOTIDE SEQUENCE [LARGE SCALE GENOMIC DNA]</scope>
    <source>
        <strain evidence="2 3">DSM 15930</strain>
    </source>
</reference>
<dbReference type="PANTHER" id="PTHR39173:SF1">
    <property type="entry name" value="ACETYLTRANSFERASE"/>
    <property type="match status" value="1"/>
</dbReference>
<evidence type="ECO:0000313" key="3">
    <source>
        <dbReference type="Proteomes" id="UP000184038"/>
    </source>
</evidence>
<name>A0A1M7KML1_9FIRM</name>
<sequence>MNYMGGYSIHIELKQLKGDEGLDIYNMLQDIDQEENGFINSVHGKTFEEFKEWLDESNHISCEKELIDGWKVPTTVYWLYVDNKPVGMGKLRHFLTKQLQEEGGNIGYVILQAQRNKGYGKIILRELANQATKKGLERVLLTIRKNNISSLKVALDNKGRIIRENEERYYIEIRMRSK</sequence>
<organism evidence="2 3">
    <name type="scientific">Anaerosporobacter mobilis DSM 15930</name>
    <dbReference type="NCBI Taxonomy" id="1120996"/>
    <lineage>
        <taxon>Bacteria</taxon>
        <taxon>Bacillati</taxon>
        <taxon>Bacillota</taxon>
        <taxon>Clostridia</taxon>
        <taxon>Lachnospirales</taxon>
        <taxon>Lachnospiraceae</taxon>
        <taxon>Anaerosporobacter</taxon>
    </lineage>
</organism>
<dbReference type="SUPFAM" id="SSF55729">
    <property type="entry name" value="Acyl-CoA N-acyltransferases (Nat)"/>
    <property type="match status" value="1"/>
</dbReference>
<feature type="domain" description="N-acetyltransferase" evidence="1">
    <location>
        <begin position="11"/>
        <end position="178"/>
    </location>
</feature>
<dbReference type="GO" id="GO:0016747">
    <property type="term" value="F:acyltransferase activity, transferring groups other than amino-acyl groups"/>
    <property type="evidence" value="ECO:0007669"/>
    <property type="project" value="InterPro"/>
</dbReference>
<dbReference type="InterPro" id="IPR000182">
    <property type="entry name" value="GNAT_dom"/>
</dbReference>
<gene>
    <name evidence="2" type="ORF">SAMN02746066_02825</name>
</gene>
<accession>A0A1M7KML1</accession>
<dbReference type="InterPro" id="IPR016181">
    <property type="entry name" value="Acyl_CoA_acyltransferase"/>
</dbReference>